<sequence>WGDLMDQTFEFAKFLLEKVARMNRAWGKRGAKREAGATSTNMLEKGKRKGEVQERKIAAIMKLLEILTRQLMETKVWSVNAIGTRTE</sequence>
<dbReference type="EMBL" id="JACEIK010005395">
    <property type="protein sequence ID" value="MCE0481405.1"/>
    <property type="molecule type" value="Genomic_DNA"/>
</dbReference>
<reference evidence="1 2" key="1">
    <citation type="journal article" date="2021" name="BMC Genomics">
        <title>Datura genome reveals duplications of psychoactive alkaloid biosynthetic genes and high mutation rate following tissue culture.</title>
        <authorList>
            <person name="Rajewski A."/>
            <person name="Carter-House D."/>
            <person name="Stajich J."/>
            <person name="Litt A."/>
        </authorList>
    </citation>
    <scope>NUCLEOTIDE SEQUENCE [LARGE SCALE GENOMIC DNA]</scope>
    <source>
        <strain evidence="1">AR-01</strain>
    </source>
</reference>
<dbReference type="Proteomes" id="UP000823775">
    <property type="component" value="Unassembled WGS sequence"/>
</dbReference>
<feature type="non-terminal residue" evidence="1">
    <location>
        <position position="1"/>
    </location>
</feature>
<gene>
    <name evidence="1" type="ORF">HAX54_039123</name>
</gene>
<keyword evidence="2" id="KW-1185">Reference proteome</keyword>
<name>A0ABS8VN58_DATST</name>
<evidence type="ECO:0000313" key="1">
    <source>
        <dbReference type="EMBL" id="MCE0481405.1"/>
    </source>
</evidence>
<protein>
    <submittedName>
        <fullName evidence="1">Uncharacterized protein</fullName>
    </submittedName>
</protein>
<comment type="caution">
    <text evidence="1">The sequence shown here is derived from an EMBL/GenBank/DDBJ whole genome shotgun (WGS) entry which is preliminary data.</text>
</comment>
<evidence type="ECO:0000313" key="2">
    <source>
        <dbReference type="Proteomes" id="UP000823775"/>
    </source>
</evidence>
<accession>A0ABS8VN58</accession>
<proteinExistence type="predicted"/>
<organism evidence="1 2">
    <name type="scientific">Datura stramonium</name>
    <name type="common">Jimsonweed</name>
    <name type="synonym">Common thornapple</name>
    <dbReference type="NCBI Taxonomy" id="4076"/>
    <lineage>
        <taxon>Eukaryota</taxon>
        <taxon>Viridiplantae</taxon>
        <taxon>Streptophyta</taxon>
        <taxon>Embryophyta</taxon>
        <taxon>Tracheophyta</taxon>
        <taxon>Spermatophyta</taxon>
        <taxon>Magnoliopsida</taxon>
        <taxon>eudicotyledons</taxon>
        <taxon>Gunneridae</taxon>
        <taxon>Pentapetalae</taxon>
        <taxon>asterids</taxon>
        <taxon>lamiids</taxon>
        <taxon>Solanales</taxon>
        <taxon>Solanaceae</taxon>
        <taxon>Solanoideae</taxon>
        <taxon>Datureae</taxon>
        <taxon>Datura</taxon>
    </lineage>
</organism>